<keyword evidence="3" id="KW-1185">Reference proteome</keyword>
<gene>
    <name evidence="2" type="ORF">Tco_1112117</name>
</gene>
<keyword evidence="1" id="KW-0812">Transmembrane</keyword>
<feature type="transmembrane region" description="Helical" evidence="1">
    <location>
        <begin position="32"/>
        <end position="52"/>
    </location>
</feature>
<comment type="caution">
    <text evidence="2">The sequence shown here is derived from an EMBL/GenBank/DDBJ whole genome shotgun (WGS) entry which is preliminary data.</text>
</comment>
<reference evidence="2" key="2">
    <citation type="submission" date="2022-01" db="EMBL/GenBank/DDBJ databases">
        <authorList>
            <person name="Yamashiro T."/>
            <person name="Shiraishi A."/>
            <person name="Satake H."/>
            <person name="Nakayama K."/>
        </authorList>
    </citation>
    <scope>NUCLEOTIDE SEQUENCE</scope>
</reference>
<reference evidence="2" key="1">
    <citation type="journal article" date="2022" name="Int. J. Mol. Sci.">
        <title>Draft Genome of Tanacetum Coccineum: Genomic Comparison of Closely Related Tanacetum-Family Plants.</title>
        <authorList>
            <person name="Yamashiro T."/>
            <person name="Shiraishi A."/>
            <person name="Nakayama K."/>
            <person name="Satake H."/>
        </authorList>
    </citation>
    <scope>NUCLEOTIDE SEQUENCE</scope>
</reference>
<evidence type="ECO:0000256" key="1">
    <source>
        <dbReference type="SAM" id="Phobius"/>
    </source>
</evidence>
<protein>
    <submittedName>
        <fullName evidence="2">Uncharacterized protein</fullName>
    </submittedName>
</protein>
<dbReference type="EMBL" id="BQNB010020996">
    <property type="protein sequence ID" value="GJU01779.1"/>
    <property type="molecule type" value="Genomic_DNA"/>
</dbReference>
<accession>A0ABQ5INJ2</accession>
<evidence type="ECO:0000313" key="3">
    <source>
        <dbReference type="Proteomes" id="UP001151760"/>
    </source>
</evidence>
<keyword evidence="1" id="KW-1133">Transmembrane helix</keyword>
<keyword evidence="1" id="KW-0472">Membrane</keyword>
<organism evidence="2 3">
    <name type="scientific">Tanacetum coccineum</name>
    <dbReference type="NCBI Taxonomy" id="301880"/>
    <lineage>
        <taxon>Eukaryota</taxon>
        <taxon>Viridiplantae</taxon>
        <taxon>Streptophyta</taxon>
        <taxon>Embryophyta</taxon>
        <taxon>Tracheophyta</taxon>
        <taxon>Spermatophyta</taxon>
        <taxon>Magnoliopsida</taxon>
        <taxon>eudicotyledons</taxon>
        <taxon>Gunneridae</taxon>
        <taxon>Pentapetalae</taxon>
        <taxon>asterids</taxon>
        <taxon>campanulids</taxon>
        <taxon>Asterales</taxon>
        <taxon>Asteraceae</taxon>
        <taxon>Asteroideae</taxon>
        <taxon>Anthemideae</taxon>
        <taxon>Anthemidinae</taxon>
        <taxon>Tanacetum</taxon>
    </lineage>
</organism>
<sequence>MKIQARIQVSRPRELTRQLQLGSAFWEDFINLSWYVFGYIISIVVICSSNVINDEFIRNRHPKTTSVWFLWLYSFFLRERYGCVKESSHILSALIDMSSSDDAQRIATLELLPFQPRKSFPYKGQYDDCREMPPCWRGRKSLVVVDWCDLKSISECIFSKVEPLLIQLTLVTPIGSVIANSILELLNIDSWYCRRGGKRSEEVGVFQNVHRNLVNWVALRFFSIQIAIAFPYWHPTNARQDLFIYAGGWCQSRPGVLDIVAVEGYGTLVVTIQRDAIVCKAIIR</sequence>
<dbReference type="Proteomes" id="UP001151760">
    <property type="component" value="Unassembled WGS sequence"/>
</dbReference>
<evidence type="ECO:0000313" key="2">
    <source>
        <dbReference type="EMBL" id="GJU01779.1"/>
    </source>
</evidence>
<proteinExistence type="predicted"/>
<name>A0ABQ5INJ2_9ASTR</name>